<keyword evidence="3" id="KW-0378">Hydrolase</keyword>
<dbReference type="GO" id="GO:0035999">
    <property type="term" value="P:tetrahydrofolate interconversion"/>
    <property type="evidence" value="ECO:0007669"/>
    <property type="project" value="TreeGrafter"/>
</dbReference>
<dbReference type="InterPro" id="IPR036291">
    <property type="entry name" value="NAD(P)-bd_dom_sf"/>
</dbReference>
<organism evidence="3 4">
    <name type="scientific">Natronococcus amylolyticus DSM 10524</name>
    <dbReference type="NCBI Taxonomy" id="1227497"/>
    <lineage>
        <taxon>Archaea</taxon>
        <taxon>Methanobacteriati</taxon>
        <taxon>Methanobacteriota</taxon>
        <taxon>Stenosarchaea group</taxon>
        <taxon>Halobacteria</taxon>
        <taxon>Halobacteriales</taxon>
        <taxon>Natrialbaceae</taxon>
        <taxon>Natronococcus</taxon>
    </lineage>
</organism>
<dbReference type="PANTHER" id="PTHR48099">
    <property type="entry name" value="C-1-TETRAHYDROFOLATE SYNTHASE, CYTOPLASMIC-RELATED"/>
    <property type="match status" value="1"/>
</dbReference>
<evidence type="ECO:0000259" key="2">
    <source>
        <dbReference type="Pfam" id="PF02882"/>
    </source>
</evidence>
<reference evidence="3 4" key="1">
    <citation type="journal article" date="2014" name="PLoS Genet.">
        <title>Phylogenetically driven sequencing of extremely halophilic archaea reveals strategies for static and dynamic osmo-response.</title>
        <authorList>
            <person name="Becker E.A."/>
            <person name="Seitzer P.M."/>
            <person name="Tritt A."/>
            <person name="Larsen D."/>
            <person name="Krusor M."/>
            <person name="Yao A.I."/>
            <person name="Wu D."/>
            <person name="Madern D."/>
            <person name="Eisen J.A."/>
            <person name="Darling A.E."/>
            <person name="Facciotti M.T."/>
        </authorList>
    </citation>
    <scope>NUCLEOTIDE SEQUENCE [LARGE SCALE GENOMIC DNA]</scope>
    <source>
        <strain evidence="3 4">DSM 10524</strain>
    </source>
</reference>
<dbReference type="PRINTS" id="PR00085">
    <property type="entry name" value="THFDHDRGNASE"/>
</dbReference>
<dbReference type="InterPro" id="IPR020631">
    <property type="entry name" value="THF_DH/CycHdrlase_NAD-bd_dom"/>
</dbReference>
<comment type="caution">
    <text evidence="3">The sequence shown here is derived from an EMBL/GenBank/DDBJ whole genome shotgun (WGS) entry which is preliminary data.</text>
</comment>
<dbReference type="Gene3D" id="3.40.50.720">
    <property type="entry name" value="NAD(P)-binding Rossmann-like Domain"/>
    <property type="match status" value="1"/>
</dbReference>
<dbReference type="Proteomes" id="UP000011688">
    <property type="component" value="Unassembled WGS sequence"/>
</dbReference>
<dbReference type="STRING" id="1227497.C491_18119"/>
<dbReference type="GO" id="GO:0005829">
    <property type="term" value="C:cytosol"/>
    <property type="evidence" value="ECO:0007669"/>
    <property type="project" value="TreeGrafter"/>
</dbReference>
<sequence length="60" mass="6183">MIDVGVNRVDADTKKGYGLVGDVEFESAKARADAIPPVPGGVGPVTIAMHLYNTVKAASI</sequence>
<dbReference type="GO" id="GO:0004477">
    <property type="term" value="F:methenyltetrahydrofolate cyclohydrolase activity"/>
    <property type="evidence" value="ECO:0007669"/>
    <property type="project" value="UniProtKB-EC"/>
</dbReference>
<protein>
    <recommendedName>
        <fullName evidence="1">methenyltetrahydrofolate cyclohydrolase</fullName>
        <ecNumber evidence="1">3.5.4.9</ecNumber>
    </recommendedName>
</protein>
<dbReference type="eggNOG" id="arCOG04538">
    <property type="taxonomic scope" value="Archaea"/>
</dbReference>
<dbReference type="PATRIC" id="fig|1227497.3.peg.3695"/>
<dbReference type="InterPro" id="IPR000672">
    <property type="entry name" value="THF_DH/CycHdrlase"/>
</dbReference>
<dbReference type="EC" id="3.5.4.9" evidence="1"/>
<dbReference type="PANTHER" id="PTHR48099:SF5">
    <property type="entry name" value="C-1-TETRAHYDROFOLATE SYNTHASE, CYTOPLASMIC"/>
    <property type="match status" value="1"/>
</dbReference>
<dbReference type="GO" id="GO:0004488">
    <property type="term" value="F:methylenetetrahydrofolate dehydrogenase (NADP+) activity"/>
    <property type="evidence" value="ECO:0007669"/>
    <property type="project" value="InterPro"/>
</dbReference>
<dbReference type="EMBL" id="AOIB01000036">
    <property type="protein sequence ID" value="ELY54544.1"/>
    <property type="molecule type" value="Genomic_DNA"/>
</dbReference>
<evidence type="ECO:0000313" key="4">
    <source>
        <dbReference type="Proteomes" id="UP000011688"/>
    </source>
</evidence>
<name>L9WYL0_9EURY</name>
<dbReference type="AlphaFoldDB" id="L9WYL0"/>
<dbReference type="SUPFAM" id="SSF51735">
    <property type="entry name" value="NAD(P)-binding Rossmann-fold domains"/>
    <property type="match status" value="1"/>
</dbReference>
<accession>L9WYL0</accession>
<keyword evidence="4" id="KW-1185">Reference proteome</keyword>
<evidence type="ECO:0000313" key="3">
    <source>
        <dbReference type="EMBL" id="ELY54544.1"/>
    </source>
</evidence>
<proteinExistence type="predicted"/>
<gene>
    <name evidence="3" type="ORF">C491_18119</name>
</gene>
<feature type="domain" description="Tetrahydrofolate dehydrogenase/cyclohydrolase NAD(P)-binding" evidence="2">
    <location>
        <begin position="1"/>
        <end position="59"/>
    </location>
</feature>
<dbReference type="Pfam" id="PF02882">
    <property type="entry name" value="THF_DHG_CYH_C"/>
    <property type="match status" value="1"/>
</dbReference>
<evidence type="ECO:0000256" key="1">
    <source>
        <dbReference type="ARBA" id="ARBA00012776"/>
    </source>
</evidence>